<reference evidence="1" key="1">
    <citation type="submission" date="2008-06" db="EMBL/GenBank/DDBJ databases">
        <title>Complete sequence of Chlorobium phaeobacteroides BS1.</title>
        <authorList>
            <consortium name="US DOE Joint Genome Institute"/>
            <person name="Lucas S."/>
            <person name="Copeland A."/>
            <person name="Lapidus A."/>
            <person name="Glavina del Rio T."/>
            <person name="Dalin E."/>
            <person name="Tice H."/>
            <person name="Bruce D."/>
            <person name="Goodwin L."/>
            <person name="Pitluck S."/>
            <person name="Schmutz J."/>
            <person name="Larimer F."/>
            <person name="Land M."/>
            <person name="Hauser L."/>
            <person name="Kyrpides N."/>
            <person name="Ovchinnikova G."/>
            <person name="Li T."/>
            <person name="Liu Z."/>
            <person name="Zhao F."/>
            <person name="Overmann J."/>
            <person name="Bryant D.A."/>
            <person name="Richardson P."/>
        </authorList>
    </citation>
    <scope>NUCLEOTIDE SEQUENCE [LARGE SCALE GENOMIC DNA]</scope>
    <source>
        <strain evidence="1">BS1</strain>
    </source>
</reference>
<dbReference type="OrthoDB" id="7824426at2"/>
<evidence type="ECO:0000313" key="1">
    <source>
        <dbReference type="EMBL" id="ACE03160.1"/>
    </source>
</evidence>
<proteinExistence type="predicted"/>
<dbReference type="AlphaFoldDB" id="B3EKI2"/>
<name>B3EKI2_CHLPB</name>
<organism evidence="1">
    <name type="scientific">Chlorobium phaeobacteroides (strain BS1)</name>
    <dbReference type="NCBI Taxonomy" id="331678"/>
    <lineage>
        <taxon>Bacteria</taxon>
        <taxon>Pseudomonadati</taxon>
        <taxon>Chlorobiota</taxon>
        <taxon>Chlorobiia</taxon>
        <taxon>Chlorobiales</taxon>
        <taxon>Chlorobiaceae</taxon>
        <taxon>Chlorobium/Pelodictyon group</taxon>
        <taxon>Chlorobium</taxon>
    </lineage>
</organism>
<dbReference type="KEGG" id="cpb:Cphamn1_0186"/>
<dbReference type="HOGENOM" id="CLU_1097088_0_0_10"/>
<accession>B3EKI2</accession>
<dbReference type="STRING" id="331678.Cphamn1_0186"/>
<dbReference type="EMBL" id="CP001101">
    <property type="protein sequence ID" value="ACE03160.1"/>
    <property type="molecule type" value="Genomic_DNA"/>
</dbReference>
<sequence length="253" mass="29533">MYEDAQEIFGYLPIRRDTSENDYINHLWQSFLLLEKADRRGDKDENGFAVEDKSLFMGRSFAVMPFHLLFMLAIQYKVLRIYKEQKEKYELALTTKNPRNGEKDILAPESPLAIAFLGESEIVDFLKIAGLSADDARSIKKSIVRYRNDKIAHAKGYIEQDIETKITEYFGWLETLQTVYRQMNQNVADLWLSEVEIGDDMEQFLEIHFLDSCFSPRDFGDIIGTLLEAEQLDFDQWSQVVNKGLEMVRLMKK</sequence>
<protein>
    <submittedName>
        <fullName evidence="1">Uncharacterized protein</fullName>
    </submittedName>
</protein>
<gene>
    <name evidence="1" type="ordered locus">Cphamn1_0186</name>
</gene>